<dbReference type="Proteomes" id="UP000596660">
    <property type="component" value="Unplaced"/>
</dbReference>
<organism evidence="1 2">
    <name type="scientific">Chenopodium quinoa</name>
    <name type="common">Quinoa</name>
    <dbReference type="NCBI Taxonomy" id="63459"/>
    <lineage>
        <taxon>Eukaryota</taxon>
        <taxon>Viridiplantae</taxon>
        <taxon>Streptophyta</taxon>
        <taxon>Embryophyta</taxon>
        <taxon>Tracheophyta</taxon>
        <taxon>Spermatophyta</taxon>
        <taxon>Magnoliopsida</taxon>
        <taxon>eudicotyledons</taxon>
        <taxon>Gunneridae</taxon>
        <taxon>Pentapetalae</taxon>
        <taxon>Caryophyllales</taxon>
        <taxon>Chenopodiaceae</taxon>
        <taxon>Chenopodioideae</taxon>
        <taxon>Atripliceae</taxon>
        <taxon>Chenopodium</taxon>
    </lineage>
</organism>
<keyword evidence="2" id="KW-1185">Reference proteome</keyword>
<dbReference type="Gene3D" id="2.40.70.10">
    <property type="entry name" value="Acid Proteases"/>
    <property type="match status" value="1"/>
</dbReference>
<dbReference type="CDD" id="cd00303">
    <property type="entry name" value="retropepsin_like"/>
    <property type="match status" value="1"/>
</dbReference>
<protein>
    <submittedName>
        <fullName evidence="1">Uncharacterized protein</fullName>
    </submittedName>
</protein>
<sequence>MGQLRRVEEQVESLKGDVILCKAAVARSATMGAVPKMKVPQPQRFEGLLNVAEVEDGELEEGASSKVEGTSIKPRGSMIIVNGEVNEALTRFLVDTGASHNFLAKEEAKALGVKFAKVDGEMKAINSTSTPICGKAWRVPVHFGKWKGKLDFLVVEMDDEDVVIGMEFLDKVRLFTFGDGVMTITHKGSKNDIKLARVEEDEARISSLKAWWALAHKRQGSVRPRILNTVPRVRH</sequence>
<dbReference type="SUPFAM" id="SSF50630">
    <property type="entry name" value="Acid proteases"/>
    <property type="match status" value="1"/>
</dbReference>
<dbReference type="Pfam" id="PF13975">
    <property type="entry name" value="gag-asp_proteas"/>
    <property type="match status" value="1"/>
</dbReference>
<accession>A0A803N4K8</accession>
<evidence type="ECO:0000313" key="1">
    <source>
        <dbReference type="EnsemblPlants" id="AUR62040324-RA:cds"/>
    </source>
</evidence>
<dbReference type="InterPro" id="IPR021109">
    <property type="entry name" value="Peptidase_aspartic_dom_sf"/>
</dbReference>
<dbReference type="EnsemblPlants" id="AUR62040324-RA">
    <property type="protein sequence ID" value="AUR62040324-RA:cds"/>
    <property type="gene ID" value="AUR62040324"/>
</dbReference>
<dbReference type="PANTHER" id="PTHR12917">
    <property type="entry name" value="ASPARTYL PROTEASE DDI-RELATED"/>
    <property type="match status" value="1"/>
</dbReference>
<reference evidence="1" key="1">
    <citation type="journal article" date="2017" name="Nature">
        <title>The genome of Chenopodium quinoa.</title>
        <authorList>
            <person name="Jarvis D.E."/>
            <person name="Ho Y.S."/>
            <person name="Lightfoot D.J."/>
            <person name="Schmoeckel S.M."/>
            <person name="Li B."/>
            <person name="Borm T.J.A."/>
            <person name="Ohyanagi H."/>
            <person name="Mineta K."/>
            <person name="Michell C.T."/>
            <person name="Saber N."/>
            <person name="Kharbatia N.M."/>
            <person name="Rupper R.R."/>
            <person name="Sharp A.R."/>
            <person name="Dally N."/>
            <person name="Boughton B.A."/>
            <person name="Woo Y.H."/>
            <person name="Gao G."/>
            <person name="Schijlen E.G.W.M."/>
            <person name="Guo X."/>
            <person name="Momin A.A."/>
            <person name="Negrao S."/>
            <person name="Al-Babili S."/>
            <person name="Gehring C."/>
            <person name="Roessner U."/>
            <person name="Jung C."/>
            <person name="Murphy K."/>
            <person name="Arold S.T."/>
            <person name="Gojobori T."/>
            <person name="van der Linden C.G."/>
            <person name="van Loo E.N."/>
            <person name="Jellen E.N."/>
            <person name="Maughan P.J."/>
            <person name="Tester M."/>
        </authorList>
    </citation>
    <scope>NUCLEOTIDE SEQUENCE [LARGE SCALE GENOMIC DNA]</scope>
    <source>
        <strain evidence="1">cv. PI 614886</strain>
    </source>
</reference>
<reference evidence="1" key="2">
    <citation type="submission" date="2021-03" db="UniProtKB">
        <authorList>
            <consortium name="EnsemblPlants"/>
        </authorList>
    </citation>
    <scope>IDENTIFICATION</scope>
</reference>
<dbReference type="PANTHER" id="PTHR12917:SF18">
    <property type="entry name" value="DNA DAMAGE-INDUCIBLE PROTEIN 1-LIKE"/>
    <property type="match status" value="1"/>
</dbReference>
<evidence type="ECO:0000313" key="2">
    <source>
        <dbReference type="Proteomes" id="UP000596660"/>
    </source>
</evidence>
<proteinExistence type="predicted"/>
<dbReference type="AlphaFoldDB" id="A0A803N4K8"/>
<dbReference type="Gramene" id="AUR62040324-RA">
    <property type="protein sequence ID" value="AUR62040324-RA:cds"/>
    <property type="gene ID" value="AUR62040324"/>
</dbReference>
<name>A0A803N4K8_CHEQI</name>